<dbReference type="PANTHER" id="PTHR43969:SF5">
    <property type="entry name" value="GLUTATHIONE S-TRANSFERASE E14"/>
    <property type="match status" value="1"/>
</dbReference>
<protein>
    <submittedName>
        <fullName evidence="3">Uncharacterized protein</fullName>
    </submittedName>
</protein>
<evidence type="ECO:0000259" key="2">
    <source>
        <dbReference type="PROSITE" id="PS50405"/>
    </source>
</evidence>
<dbReference type="SFLD" id="SFLDG01153">
    <property type="entry name" value="Main.4:_Theta-like"/>
    <property type="match status" value="1"/>
</dbReference>
<dbReference type="EMBL" id="LR899009">
    <property type="protein sequence ID" value="CAD7077514.1"/>
    <property type="molecule type" value="Genomic_DNA"/>
</dbReference>
<dbReference type="Proteomes" id="UP000594454">
    <property type="component" value="Chromosome 1"/>
</dbReference>
<dbReference type="SUPFAM" id="SSF47616">
    <property type="entry name" value="GST C-terminal domain-like"/>
    <property type="match status" value="1"/>
</dbReference>
<dbReference type="Pfam" id="PF00043">
    <property type="entry name" value="GST_C"/>
    <property type="match status" value="1"/>
</dbReference>
<dbReference type="Gene3D" id="3.40.30.10">
    <property type="entry name" value="Glutaredoxin"/>
    <property type="match status" value="1"/>
</dbReference>
<dbReference type="FunFam" id="3.40.30.10:FF:000208">
    <property type="entry name" value="glutathione S-transferase 1"/>
    <property type="match status" value="1"/>
</dbReference>
<dbReference type="SFLD" id="SFLDS00019">
    <property type="entry name" value="Glutathione_Transferase_(cytos"/>
    <property type="match status" value="1"/>
</dbReference>
<dbReference type="InterPro" id="IPR010987">
    <property type="entry name" value="Glutathione-S-Trfase_C-like"/>
</dbReference>
<sequence length="230" mass="26450">MIRSVVKPILFYDNRSPPVRSCLMLIKCLGVDVELKAVDLFKQEHLSAEFRKVNPLHTVPTLKDDGLTLTDSHAILIHLAQKYGDSGCGRGLNVYPKDDVARIKVINRLFFECGILFRRDSDMMTEIFRSGQKDVSHHRRKIEEAYDSMELYLAESEFMATDNMTIADFSIITTLSTVDLIFPVTAAKWPRLRSWIQKMQALPYYQDANQVGLDRLRKALRDYAKFDSLV</sequence>
<reference evidence="3 4" key="1">
    <citation type="submission" date="2020-11" db="EMBL/GenBank/DDBJ databases">
        <authorList>
            <person name="Wallbank WR R."/>
            <person name="Pardo Diaz C."/>
            <person name="Kozak K."/>
            <person name="Martin S."/>
            <person name="Jiggins C."/>
            <person name="Moest M."/>
            <person name="Warren A I."/>
            <person name="Generalovic N T."/>
            <person name="Byers J.R.P. K."/>
            <person name="Montejo-Kovacevich G."/>
            <person name="Yen C E."/>
        </authorList>
    </citation>
    <scope>NUCLEOTIDE SEQUENCE [LARGE SCALE GENOMIC DNA]</scope>
</reference>
<dbReference type="CDD" id="cd03177">
    <property type="entry name" value="GST_C_Delta_Epsilon"/>
    <property type="match status" value="1"/>
</dbReference>
<evidence type="ECO:0000259" key="1">
    <source>
        <dbReference type="PROSITE" id="PS50404"/>
    </source>
</evidence>
<dbReference type="InterPro" id="IPR036282">
    <property type="entry name" value="Glutathione-S-Trfase_C_sf"/>
</dbReference>
<dbReference type="PANTHER" id="PTHR43969">
    <property type="entry name" value="GLUTATHIONE S TRANSFERASE D10, ISOFORM A-RELATED"/>
    <property type="match status" value="1"/>
</dbReference>
<name>A0A7R8UB86_HERIL</name>
<dbReference type="AlphaFoldDB" id="A0A7R8UB86"/>
<dbReference type="InterPro" id="IPR036249">
    <property type="entry name" value="Thioredoxin-like_sf"/>
</dbReference>
<dbReference type="CDD" id="cd03045">
    <property type="entry name" value="GST_N_Delta_Epsilon"/>
    <property type="match status" value="1"/>
</dbReference>
<dbReference type="InParanoid" id="A0A7R8UB86"/>
<dbReference type="OMA" id="DFMSAIV"/>
<keyword evidence="4" id="KW-1185">Reference proteome</keyword>
<dbReference type="PROSITE" id="PS50404">
    <property type="entry name" value="GST_NTER"/>
    <property type="match status" value="1"/>
</dbReference>
<proteinExistence type="predicted"/>
<gene>
    <name evidence="3" type="ORF">HERILL_LOCUS855</name>
</gene>
<dbReference type="SFLD" id="SFLDG00358">
    <property type="entry name" value="Main_(cytGST)"/>
    <property type="match status" value="1"/>
</dbReference>
<evidence type="ECO:0000313" key="4">
    <source>
        <dbReference type="Proteomes" id="UP000594454"/>
    </source>
</evidence>
<dbReference type="InterPro" id="IPR040079">
    <property type="entry name" value="Glutathione_S-Trfase"/>
</dbReference>
<dbReference type="GO" id="GO:0006749">
    <property type="term" value="P:glutathione metabolic process"/>
    <property type="evidence" value="ECO:0007669"/>
    <property type="project" value="TreeGrafter"/>
</dbReference>
<dbReference type="GO" id="GO:0004364">
    <property type="term" value="F:glutathione transferase activity"/>
    <property type="evidence" value="ECO:0007669"/>
    <property type="project" value="TreeGrafter"/>
</dbReference>
<organism evidence="3 4">
    <name type="scientific">Hermetia illucens</name>
    <name type="common">Black soldier fly</name>
    <dbReference type="NCBI Taxonomy" id="343691"/>
    <lineage>
        <taxon>Eukaryota</taxon>
        <taxon>Metazoa</taxon>
        <taxon>Ecdysozoa</taxon>
        <taxon>Arthropoda</taxon>
        <taxon>Hexapoda</taxon>
        <taxon>Insecta</taxon>
        <taxon>Pterygota</taxon>
        <taxon>Neoptera</taxon>
        <taxon>Endopterygota</taxon>
        <taxon>Diptera</taxon>
        <taxon>Brachycera</taxon>
        <taxon>Stratiomyomorpha</taxon>
        <taxon>Stratiomyidae</taxon>
        <taxon>Hermetiinae</taxon>
        <taxon>Hermetia</taxon>
    </lineage>
</organism>
<dbReference type="Gene3D" id="1.20.1050.10">
    <property type="match status" value="1"/>
</dbReference>
<dbReference type="FunCoup" id="A0A7R8UB86">
    <property type="interactions" value="313"/>
</dbReference>
<dbReference type="SUPFAM" id="SSF52833">
    <property type="entry name" value="Thioredoxin-like"/>
    <property type="match status" value="1"/>
</dbReference>
<dbReference type="InterPro" id="IPR004045">
    <property type="entry name" value="Glutathione_S-Trfase_N"/>
</dbReference>
<feature type="domain" description="GST C-terminal" evidence="2">
    <location>
        <begin position="98"/>
        <end position="226"/>
    </location>
</feature>
<dbReference type="InterPro" id="IPR004046">
    <property type="entry name" value="GST_C"/>
</dbReference>
<dbReference type="Pfam" id="PF13417">
    <property type="entry name" value="GST_N_3"/>
    <property type="match status" value="1"/>
</dbReference>
<evidence type="ECO:0000313" key="3">
    <source>
        <dbReference type="EMBL" id="CAD7077514.1"/>
    </source>
</evidence>
<dbReference type="FunFam" id="1.20.1050.10:FF:000007">
    <property type="entry name" value="Glutathione S-transferase 1-1"/>
    <property type="match status" value="1"/>
</dbReference>
<feature type="domain" description="GST N-terminal" evidence="1">
    <location>
        <begin position="6"/>
        <end position="87"/>
    </location>
</feature>
<dbReference type="PROSITE" id="PS50405">
    <property type="entry name" value="GST_CTER"/>
    <property type="match status" value="1"/>
</dbReference>
<dbReference type="SMR" id="A0A7R8UB86"/>
<dbReference type="OrthoDB" id="2309723at2759"/>
<accession>A0A7R8UB86</accession>